<organism evidence="7 8">
    <name type="scientific">Anditalea andensis</name>
    <dbReference type="NCBI Taxonomy" id="1048983"/>
    <lineage>
        <taxon>Bacteria</taxon>
        <taxon>Pseudomonadati</taxon>
        <taxon>Bacteroidota</taxon>
        <taxon>Cytophagia</taxon>
        <taxon>Cytophagales</taxon>
        <taxon>Cytophagaceae</taxon>
        <taxon>Anditalea</taxon>
    </lineage>
</organism>
<reference evidence="7 8" key="1">
    <citation type="submission" date="2014-04" db="EMBL/GenBank/DDBJ databases">
        <title>Characterization and application of a salt tolerant electro-active bacterium.</title>
        <authorList>
            <person name="Yang L."/>
            <person name="Wei S."/>
            <person name="Tay Q.X.M."/>
        </authorList>
    </citation>
    <scope>NUCLEOTIDE SEQUENCE [LARGE SCALE GENOMIC DNA]</scope>
    <source>
        <strain evidence="7 8">LY1</strain>
    </source>
</reference>
<sequence length="418" mass="47668">MNWERLQEKLNILADAAKYDVSCSSSGSNRINDNKGLGDSTGMGICHTYTEDGRCVSLLKILLTNHCIFDCLYCVSRKSNDIKRAAFTVEEVVELTINFYRRNYIEGLFLSSGIFKNSDYTMERLVRVAKKLREEHKFNGYIHLKTIPGASDELMREAGLYADRLSVNLELPTKSGLKLLAPDKDHKDMLKPMGAIHQDIIKYKDEKKLIKSTPIFAPAGQSSQMIIGATQERDLDIIKTSTHLYSKFNLKRVYFSGYVPVLEHKNLPVLGTPVPIVRENRLYQTDWLMRFYEFDPYEIVNEVHPNLDLDIDPKLSWALRNRNYFPIDINRADYHMILRIPGVGVKSAKKIIAARKFGSLNVEKLKKLGIAMNRAQHFITCNGHLLATDIDSLRLKNLILNAGSSKFKANFSPQLSLF</sequence>
<dbReference type="CDD" id="cd01335">
    <property type="entry name" value="Radical_SAM"/>
    <property type="match status" value="1"/>
</dbReference>
<dbReference type="Gene3D" id="1.10.150.320">
    <property type="entry name" value="Photosystem II 12 kDa extrinsic protein"/>
    <property type="match status" value="1"/>
</dbReference>
<dbReference type="InterPro" id="IPR058240">
    <property type="entry name" value="rSAM_sf"/>
</dbReference>
<feature type="domain" description="Radical SAM core" evidence="6">
    <location>
        <begin position="62"/>
        <end position="191"/>
    </location>
</feature>
<dbReference type="OrthoDB" id="9801154at2"/>
<accession>A0A074L402</accession>
<evidence type="ECO:0000256" key="5">
    <source>
        <dbReference type="ARBA" id="ARBA00023014"/>
    </source>
</evidence>
<keyword evidence="3" id="KW-0479">Metal-binding</keyword>
<evidence type="ECO:0000313" key="7">
    <source>
        <dbReference type="EMBL" id="KEO75160.1"/>
    </source>
</evidence>
<dbReference type="SUPFAM" id="SSF47781">
    <property type="entry name" value="RuvA domain 2-like"/>
    <property type="match status" value="1"/>
</dbReference>
<dbReference type="EMBL" id="JMIH01000014">
    <property type="protein sequence ID" value="KEO75160.1"/>
    <property type="molecule type" value="Genomic_DNA"/>
</dbReference>
<dbReference type="Proteomes" id="UP000027821">
    <property type="component" value="Unassembled WGS sequence"/>
</dbReference>
<dbReference type="NCBIfam" id="TIGR03916">
    <property type="entry name" value="rSAM_link_UDG"/>
    <property type="match status" value="1"/>
</dbReference>
<evidence type="ECO:0000256" key="1">
    <source>
        <dbReference type="ARBA" id="ARBA00001966"/>
    </source>
</evidence>
<dbReference type="InterPro" id="IPR051675">
    <property type="entry name" value="Endo/Exo/Phosphatase_dom_1"/>
</dbReference>
<dbReference type="InterPro" id="IPR007197">
    <property type="entry name" value="rSAM"/>
</dbReference>
<dbReference type="InterPro" id="IPR023874">
    <property type="entry name" value="DNA_rSAM_put"/>
</dbReference>
<dbReference type="RefSeq" id="WP_035071778.1">
    <property type="nucleotide sequence ID" value="NZ_JMIH01000014.1"/>
</dbReference>
<evidence type="ECO:0000256" key="4">
    <source>
        <dbReference type="ARBA" id="ARBA00023004"/>
    </source>
</evidence>
<name>A0A074L402_9BACT</name>
<keyword evidence="2" id="KW-0949">S-adenosyl-L-methionine</keyword>
<dbReference type="SFLD" id="SFLDS00029">
    <property type="entry name" value="Radical_SAM"/>
    <property type="match status" value="1"/>
</dbReference>
<dbReference type="GO" id="GO:0051536">
    <property type="term" value="F:iron-sulfur cluster binding"/>
    <property type="evidence" value="ECO:0007669"/>
    <property type="project" value="UniProtKB-KW"/>
</dbReference>
<evidence type="ECO:0000313" key="8">
    <source>
        <dbReference type="Proteomes" id="UP000027821"/>
    </source>
</evidence>
<dbReference type="InterPro" id="IPR013785">
    <property type="entry name" value="Aldolase_TIM"/>
</dbReference>
<evidence type="ECO:0000256" key="3">
    <source>
        <dbReference type="ARBA" id="ARBA00022723"/>
    </source>
</evidence>
<keyword evidence="4" id="KW-0408">Iron</keyword>
<evidence type="ECO:0000256" key="2">
    <source>
        <dbReference type="ARBA" id="ARBA00022691"/>
    </source>
</evidence>
<comment type="caution">
    <text evidence="7">The sequence shown here is derived from an EMBL/GenBank/DDBJ whole genome shotgun (WGS) entry which is preliminary data.</text>
</comment>
<dbReference type="GO" id="GO:0046872">
    <property type="term" value="F:metal ion binding"/>
    <property type="evidence" value="ECO:0007669"/>
    <property type="project" value="UniProtKB-KW"/>
</dbReference>
<keyword evidence="5" id="KW-0411">Iron-sulfur</keyword>
<protein>
    <submittedName>
        <fullName evidence="7">Radical SAM protein</fullName>
    </submittedName>
</protein>
<comment type="cofactor">
    <cofactor evidence="1">
        <name>[4Fe-4S] cluster</name>
        <dbReference type="ChEBI" id="CHEBI:49883"/>
    </cofactor>
</comment>
<dbReference type="PANTHER" id="PTHR21180:SF9">
    <property type="entry name" value="TYPE II SECRETION SYSTEM PROTEIN K"/>
    <property type="match status" value="1"/>
</dbReference>
<dbReference type="GO" id="GO:0003824">
    <property type="term" value="F:catalytic activity"/>
    <property type="evidence" value="ECO:0007669"/>
    <property type="project" value="InterPro"/>
</dbReference>
<dbReference type="SFLD" id="SFLDG01102">
    <property type="entry name" value="Uncharacterised_Radical_SAM_Su"/>
    <property type="match status" value="1"/>
</dbReference>
<keyword evidence="8" id="KW-1185">Reference proteome</keyword>
<evidence type="ECO:0000259" key="6">
    <source>
        <dbReference type="Pfam" id="PF04055"/>
    </source>
</evidence>
<dbReference type="SUPFAM" id="SSF102114">
    <property type="entry name" value="Radical SAM enzymes"/>
    <property type="match status" value="1"/>
</dbReference>
<dbReference type="InterPro" id="IPR010994">
    <property type="entry name" value="RuvA_2-like"/>
</dbReference>
<proteinExistence type="predicted"/>
<dbReference type="STRING" id="1048983.EL17_05690"/>
<gene>
    <name evidence="7" type="ORF">EL17_05690</name>
</gene>
<dbReference type="PANTHER" id="PTHR21180">
    <property type="entry name" value="ENDONUCLEASE/EXONUCLEASE/PHOSPHATASE FAMILY DOMAIN-CONTAINING PROTEIN 1"/>
    <property type="match status" value="1"/>
</dbReference>
<dbReference type="AlphaFoldDB" id="A0A074L402"/>
<dbReference type="eggNOG" id="COG4277">
    <property type="taxonomic scope" value="Bacteria"/>
</dbReference>
<dbReference type="Pfam" id="PF04055">
    <property type="entry name" value="Radical_SAM"/>
    <property type="match status" value="1"/>
</dbReference>
<dbReference type="Gene3D" id="3.20.20.70">
    <property type="entry name" value="Aldolase class I"/>
    <property type="match status" value="1"/>
</dbReference>